<dbReference type="AlphaFoldDB" id="A0A7J6KJG2"/>
<evidence type="ECO:0000313" key="3">
    <source>
        <dbReference type="Proteomes" id="UP000570595"/>
    </source>
</evidence>
<dbReference type="EMBL" id="JABANN010002724">
    <property type="protein sequence ID" value="KAF4647268.1"/>
    <property type="molecule type" value="Genomic_DNA"/>
</dbReference>
<dbReference type="SUPFAM" id="SSF56672">
    <property type="entry name" value="DNA/RNA polymerases"/>
    <property type="match status" value="1"/>
</dbReference>
<dbReference type="InterPro" id="IPR043502">
    <property type="entry name" value="DNA/RNA_pol_sf"/>
</dbReference>
<comment type="caution">
    <text evidence="2">The sequence shown here is derived from an EMBL/GenBank/DDBJ whole genome shotgun (WGS) entry which is preliminary data.</text>
</comment>
<sequence length="204" mass="22348">FIDECFALKRLVIHALERVNARAPVPKQRGPARTLDYLGFSLGQGGYSLSKESMDTLREAISTVPQTLRGLRTKLGILQFCRSLWRPHNNRSDTSLAHLTAPFTTLVGKMVSSGAKRSARLKWTEELSAAWENIVKNMGDGFTPYHSPADNWLGMQFVVMSDASPVAGAACLFRLPRQAFLDQLNAGGVSAEWISSLPTSALIG</sequence>
<evidence type="ECO:0000313" key="2">
    <source>
        <dbReference type="EMBL" id="KAF4647268.1"/>
    </source>
</evidence>
<accession>A0A7J6KJG2</accession>
<dbReference type="Proteomes" id="UP000572268">
    <property type="component" value="Unassembled WGS sequence"/>
</dbReference>
<dbReference type="EMBL" id="JABAHT010002714">
    <property type="protein sequence ID" value="KAF4646996.1"/>
    <property type="molecule type" value="Genomic_DNA"/>
</dbReference>
<feature type="non-terminal residue" evidence="2">
    <location>
        <position position="1"/>
    </location>
</feature>
<reference evidence="3 4" key="1">
    <citation type="submission" date="2020-04" db="EMBL/GenBank/DDBJ databases">
        <title>Perkinsus olseni comparative genomics.</title>
        <authorList>
            <person name="Bogema D.R."/>
        </authorList>
    </citation>
    <scope>NUCLEOTIDE SEQUENCE [LARGE SCALE GENOMIC DNA]</scope>
    <source>
        <strain evidence="1">ATCC PRA-179</strain>
        <strain evidence="2">ATCC PRA-31</strain>
    </source>
</reference>
<gene>
    <name evidence="2" type="ORF">FOL46_004474</name>
    <name evidence="1" type="ORF">FOZ61_004828</name>
</gene>
<feature type="non-terminal residue" evidence="2">
    <location>
        <position position="204"/>
    </location>
</feature>
<dbReference type="Proteomes" id="UP000570595">
    <property type="component" value="Unassembled WGS sequence"/>
</dbReference>
<evidence type="ECO:0000313" key="1">
    <source>
        <dbReference type="EMBL" id="KAF4646996.1"/>
    </source>
</evidence>
<name>A0A7J6KJG2_PEROL</name>
<evidence type="ECO:0000313" key="4">
    <source>
        <dbReference type="Proteomes" id="UP000572268"/>
    </source>
</evidence>
<proteinExistence type="predicted"/>
<protein>
    <submittedName>
        <fullName evidence="2">Uncharacterized protein</fullName>
    </submittedName>
</protein>
<organism evidence="2 4">
    <name type="scientific">Perkinsus olseni</name>
    <name type="common">Perkinsus atlanticus</name>
    <dbReference type="NCBI Taxonomy" id="32597"/>
    <lineage>
        <taxon>Eukaryota</taxon>
        <taxon>Sar</taxon>
        <taxon>Alveolata</taxon>
        <taxon>Perkinsozoa</taxon>
        <taxon>Perkinsea</taxon>
        <taxon>Perkinsida</taxon>
        <taxon>Perkinsidae</taxon>
        <taxon>Perkinsus</taxon>
    </lineage>
</organism>